<evidence type="ECO:0000256" key="6">
    <source>
        <dbReference type="PIRSR" id="PIRSR602129-50"/>
    </source>
</evidence>
<dbReference type="SUPFAM" id="SSF53383">
    <property type="entry name" value="PLP-dependent transferases"/>
    <property type="match status" value="1"/>
</dbReference>
<dbReference type="GO" id="GO:0004058">
    <property type="term" value="F:aromatic-L-amino-acid decarboxylase activity"/>
    <property type="evidence" value="ECO:0007669"/>
    <property type="project" value="UniProtKB-ARBA"/>
</dbReference>
<dbReference type="InterPro" id="IPR015422">
    <property type="entry name" value="PyrdxlP-dep_Trfase_small"/>
</dbReference>
<dbReference type="GO" id="GO:0019752">
    <property type="term" value="P:carboxylic acid metabolic process"/>
    <property type="evidence" value="ECO:0007669"/>
    <property type="project" value="InterPro"/>
</dbReference>
<dbReference type="AlphaFoldDB" id="A0A926NGA6"/>
<keyword evidence="8" id="KW-0032">Aminotransferase</keyword>
<accession>A0A926NGA6</accession>
<dbReference type="InterPro" id="IPR015424">
    <property type="entry name" value="PyrdxlP-dep_Trfase"/>
</dbReference>
<dbReference type="GO" id="GO:0030170">
    <property type="term" value="F:pyridoxal phosphate binding"/>
    <property type="evidence" value="ECO:0007669"/>
    <property type="project" value="InterPro"/>
</dbReference>
<dbReference type="GO" id="GO:0008483">
    <property type="term" value="F:transaminase activity"/>
    <property type="evidence" value="ECO:0007669"/>
    <property type="project" value="UniProtKB-KW"/>
</dbReference>
<dbReference type="PROSITE" id="PS00392">
    <property type="entry name" value="DDC_GAD_HDC_YDC"/>
    <property type="match status" value="1"/>
</dbReference>
<dbReference type="InterPro" id="IPR021115">
    <property type="entry name" value="Pyridoxal-P_BS"/>
</dbReference>
<dbReference type="InterPro" id="IPR002129">
    <property type="entry name" value="PyrdxlP-dep_de-COase"/>
</dbReference>
<dbReference type="PANTHER" id="PTHR45677:SF8">
    <property type="entry name" value="CYSTEINE SULFINIC ACID DECARBOXYLASE"/>
    <property type="match status" value="1"/>
</dbReference>
<comment type="cofactor">
    <cofactor evidence="1 6 7">
        <name>pyridoxal 5'-phosphate</name>
        <dbReference type="ChEBI" id="CHEBI:597326"/>
    </cofactor>
</comment>
<dbReference type="InterPro" id="IPR015421">
    <property type="entry name" value="PyrdxlP-dep_Trfase_major"/>
</dbReference>
<proteinExistence type="inferred from homology"/>
<evidence type="ECO:0000313" key="8">
    <source>
        <dbReference type="EMBL" id="MBD1380560.1"/>
    </source>
</evidence>
<dbReference type="Proteomes" id="UP000626844">
    <property type="component" value="Unassembled WGS sequence"/>
</dbReference>
<evidence type="ECO:0000256" key="1">
    <source>
        <dbReference type="ARBA" id="ARBA00001933"/>
    </source>
</evidence>
<protein>
    <submittedName>
        <fullName evidence="8">Aspartate aminotransferase family protein</fullName>
    </submittedName>
</protein>
<keyword evidence="4 6" id="KW-0663">Pyridoxal phosphate</keyword>
<organism evidence="8 9">
    <name type="scientific">Metabacillus arenae</name>
    <dbReference type="NCBI Taxonomy" id="2771434"/>
    <lineage>
        <taxon>Bacteria</taxon>
        <taxon>Bacillati</taxon>
        <taxon>Bacillota</taxon>
        <taxon>Bacilli</taxon>
        <taxon>Bacillales</taxon>
        <taxon>Bacillaceae</taxon>
        <taxon>Metabacillus</taxon>
    </lineage>
</organism>
<evidence type="ECO:0000256" key="2">
    <source>
        <dbReference type="ARBA" id="ARBA00009533"/>
    </source>
</evidence>
<dbReference type="Gene3D" id="1.20.1650.10">
    <property type="entry name" value="PLP-dependent transferases"/>
    <property type="match status" value="1"/>
</dbReference>
<dbReference type="PANTHER" id="PTHR45677">
    <property type="entry name" value="GLUTAMATE DECARBOXYLASE-RELATED"/>
    <property type="match status" value="1"/>
</dbReference>
<dbReference type="Gene3D" id="3.40.640.10">
    <property type="entry name" value="Type I PLP-dependent aspartate aminotransferase-like (Major domain)"/>
    <property type="match status" value="1"/>
</dbReference>
<dbReference type="CDD" id="cd06450">
    <property type="entry name" value="DOPA_deC_like"/>
    <property type="match status" value="1"/>
</dbReference>
<keyword evidence="5 7" id="KW-0456">Lyase</keyword>
<evidence type="ECO:0000313" key="9">
    <source>
        <dbReference type="Proteomes" id="UP000626844"/>
    </source>
</evidence>
<comment type="similarity">
    <text evidence="2 7">Belongs to the group II decarboxylase family.</text>
</comment>
<evidence type="ECO:0000256" key="5">
    <source>
        <dbReference type="ARBA" id="ARBA00023239"/>
    </source>
</evidence>
<dbReference type="EMBL" id="JACXAI010000010">
    <property type="protein sequence ID" value="MBD1380560.1"/>
    <property type="molecule type" value="Genomic_DNA"/>
</dbReference>
<feature type="modified residue" description="N6-(pyridoxal phosphate)lysine" evidence="6">
    <location>
        <position position="314"/>
    </location>
</feature>
<dbReference type="Gene3D" id="3.90.1150.10">
    <property type="entry name" value="Aspartate Aminotransferase, domain 1"/>
    <property type="match status" value="1"/>
</dbReference>
<keyword evidence="3" id="KW-0210">Decarboxylase</keyword>
<name>A0A926NGA6_9BACI</name>
<reference evidence="8" key="1">
    <citation type="submission" date="2020-09" db="EMBL/GenBank/DDBJ databases">
        <title>A novel bacterium of genus Bacillus, isolated from South China Sea.</title>
        <authorList>
            <person name="Huang H."/>
            <person name="Mo K."/>
            <person name="Hu Y."/>
        </authorList>
    </citation>
    <scope>NUCLEOTIDE SEQUENCE</scope>
    <source>
        <strain evidence="8">IB182487</strain>
    </source>
</reference>
<evidence type="ECO:0000256" key="3">
    <source>
        <dbReference type="ARBA" id="ARBA00022793"/>
    </source>
</evidence>
<keyword evidence="8" id="KW-0808">Transferase</keyword>
<evidence type="ECO:0000256" key="7">
    <source>
        <dbReference type="RuleBase" id="RU000382"/>
    </source>
</evidence>
<gene>
    <name evidence="8" type="ORF">IC621_09990</name>
</gene>
<comment type="caution">
    <text evidence="8">The sequence shown here is derived from an EMBL/GenBank/DDBJ whole genome shotgun (WGS) entry which is preliminary data.</text>
</comment>
<sequence length="504" mass="56881">MVEREFDEFFLHENEKGKLAYLEIVQQTVEILLNSYPGKGSPYNGKTPEALKEEIERLAAIQAEGESAEIVMREIGDYVVANSIHVTHPTSMAHLHCPPLIPALAAEMVISQLNQSMDSWDQSMSATYVEEKMVKWLCQRMRLSDGADGTFTSGGTQSNYMGLLLARNSYCEKVFNTDVKRSGLPKDGHRLRILCSENAHFTVKKSASQLGLGEDAVLLVKTDEQHRLCTVDLQKKLSELKEQQLLPIAIVATCGTTDFGSIDPLVEIADIANEHEIWLHIDAAYGGAFMLSHENLQKIAGLELADSVTIDFHKLFYQPISCGAFFVKDSINFKYIQHYAEYLNPEEDEEEGIPHLVNKSIQTTRRFDALKLYVSLKILGTKRFGEMIDRTVRLAKQTAALLRDTKDFSLLNPEPELNALVFRYEPADLDPKKLNKLSRFIHRELWQKGIAVAAKTTINQNLYLKFTLLNPRTTLLDIQKVVHEITALGKSFTEKEGKSFEKIS</sequence>
<evidence type="ECO:0000256" key="4">
    <source>
        <dbReference type="ARBA" id="ARBA00022898"/>
    </source>
</evidence>
<dbReference type="GO" id="GO:0005737">
    <property type="term" value="C:cytoplasm"/>
    <property type="evidence" value="ECO:0007669"/>
    <property type="project" value="TreeGrafter"/>
</dbReference>
<keyword evidence="9" id="KW-1185">Reference proteome</keyword>
<dbReference type="Pfam" id="PF00282">
    <property type="entry name" value="Pyridoxal_deC"/>
    <property type="match status" value="1"/>
</dbReference>